<dbReference type="OrthoDB" id="9772633at2"/>
<keyword evidence="3" id="KW-1185">Reference proteome</keyword>
<dbReference type="InterPro" id="IPR002731">
    <property type="entry name" value="ATPase_BadF"/>
</dbReference>
<gene>
    <name evidence="2" type="ORF">IO98_17715</name>
</gene>
<name>A0A084JJ50_9FIRM</name>
<dbReference type="SUPFAM" id="SSF53067">
    <property type="entry name" value="Actin-like ATPase domain"/>
    <property type="match status" value="2"/>
</dbReference>
<dbReference type="InterPro" id="IPR043129">
    <property type="entry name" value="ATPase_NBD"/>
</dbReference>
<protein>
    <recommendedName>
        <fullName evidence="1">ATPase BadF/BadG/BcrA/BcrD type domain-containing protein</fullName>
    </recommendedName>
</protein>
<dbReference type="Proteomes" id="UP000028525">
    <property type="component" value="Unassembled WGS sequence"/>
</dbReference>
<dbReference type="AlphaFoldDB" id="A0A084JJ50"/>
<dbReference type="EMBL" id="JPME01000022">
    <property type="protein sequence ID" value="KEZ88984.1"/>
    <property type="molecule type" value="Genomic_DNA"/>
</dbReference>
<feature type="domain" description="ATPase BadF/BadG/BcrA/BcrD type" evidence="1">
    <location>
        <begin position="6"/>
        <end position="174"/>
    </location>
</feature>
<evidence type="ECO:0000313" key="3">
    <source>
        <dbReference type="Proteomes" id="UP000028525"/>
    </source>
</evidence>
<organism evidence="2 3">
    <name type="scientific">Lacrimispora celerecrescens</name>
    <dbReference type="NCBI Taxonomy" id="29354"/>
    <lineage>
        <taxon>Bacteria</taxon>
        <taxon>Bacillati</taxon>
        <taxon>Bacillota</taxon>
        <taxon>Clostridia</taxon>
        <taxon>Lachnospirales</taxon>
        <taxon>Lachnospiraceae</taxon>
        <taxon>Lacrimispora</taxon>
    </lineage>
</organism>
<accession>A0A084JJ50</accession>
<evidence type="ECO:0000313" key="2">
    <source>
        <dbReference type="EMBL" id="KEZ88984.1"/>
    </source>
</evidence>
<dbReference type="RefSeq" id="WP_038283335.1">
    <property type="nucleotide sequence ID" value="NZ_JPME01000022.1"/>
</dbReference>
<evidence type="ECO:0000259" key="1">
    <source>
        <dbReference type="Pfam" id="PF01869"/>
    </source>
</evidence>
<dbReference type="PANTHER" id="PTHR43190">
    <property type="entry name" value="N-ACETYL-D-GLUCOSAMINE KINASE"/>
    <property type="match status" value="1"/>
</dbReference>
<dbReference type="InterPro" id="IPR052519">
    <property type="entry name" value="Euk-type_GlcNAc_Kinase"/>
</dbReference>
<comment type="caution">
    <text evidence="2">The sequence shown here is derived from an EMBL/GenBank/DDBJ whole genome shotgun (WGS) entry which is preliminary data.</text>
</comment>
<proteinExistence type="predicted"/>
<reference evidence="2 3" key="1">
    <citation type="submission" date="2014-07" db="EMBL/GenBank/DDBJ databases">
        <title>Draft genome of Clostridium celerecrescens 152B isolated from sediments associated with methane hydrate from Krishna Godavari basin.</title>
        <authorList>
            <person name="Honkalas V.S."/>
            <person name="Dabir A.P."/>
            <person name="Arora P."/>
            <person name="Dhakephalkar P.K."/>
        </authorList>
    </citation>
    <scope>NUCLEOTIDE SEQUENCE [LARGE SCALE GENOMIC DNA]</scope>
    <source>
        <strain evidence="2 3">152B</strain>
    </source>
</reference>
<dbReference type="STRING" id="29354.IO98_17715"/>
<dbReference type="Gene3D" id="3.30.420.40">
    <property type="match status" value="2"/>
</dbReference>
<dbReference type="PANTHER" id="PTHR43190:SF3">
    <property type="entry name" value="N-ACETYL-D-GLUCOSAMINE KINASE"/>
    <property type="match status" value="1"/>
</dbReference>
<sequence length="306" mass="34019">MKYYAGLDIGGSVARMKIESAEGNVIGEFYGTGGTMNTDGFELCNEKYRKFILPVLKENHLKAEDCVRICIAASGIDSKRQEEECMRSFTEMRFKQESIAVYNDCEIFLHMSSGPAIVLISGTGSIAFARGESGEITRCGGWGHVLSDEGSGFHMGMKVIKEAASHIDGRQNCPVLYQLFAEKSGLTTLDEINVFVNDCLMEKAEIASYSILAEKACIMGEEAGLKIIRECRDELFALVRDVYNKAGLHKYRGEEPIELWYWGSVLLKNKILGAELSQIIDREFPKIIIKVPELSALDTALELAKR</sequence>
<dbReference type="Pfam" id="PF01869">
    <property type="entry name" value="BcrAD_BadFG"/>
    <property type="match status" value="1"/>
</dbReference>